<name>A0A0A8YN85_ARUDO</name>
<accession>A0A0A8YN85</accession>
<sequence length="57" mass="6460">MKPITPNKSTDTVSLTSTVWFSAGATTTTKPFGRHFLLNFLLLYILHENCYFCTPSF</sequence>
<dbReference type="EMBL" id="GBRH01270782">
    <property type="protein sequence ID" value="JAD27113.1"/>
    <property type="molecule type" value="Transcribed_RNA"/>
</dbReference>
<protein>
    <submittedName>
        <fullName evidence="1">Uncharacterized protein</fullName>
    </submittedName>
</protein>
<reference evidence="1" key="2">
    <citation type="journal article" date="2015" name="Data Brief">
        <title>Shoot transcriptome of the giant reed, Arundo donax.</title>
        <authorList>
            <person name="Barrero R.A."/>
            <person name="Guerrero F.D."/>
            <person name="Moolhuijzen P."/>
            <person name="Goolsby J.A."/>
            <person name="Tidwell J."/>
            <person name="Bellgard S.E."/>
            <person name="Bellgard M.I."/>
        </authorList>
    </citation>
    <scope>NUCLEOTIDE SEQUENCE</scope>
    <source>
        <tissue evidence="1">Shoot tissue taken approximately 20 cm above the soil surface</tissue>
    </source>
</reference>
<evidence type="ECO:0000313" key="1">
    <source>
        <dbReference type="EMBL" id="JAD27113.1"/>
    </source>
</evidence>
<dbReference type="AlphaFoldDB" id="A0A0A8YN85"/>
<proteinExistence type="predicted"/>
<reference evidence="1" key="1">
    <citation type="submission" date="2014-09" db="EMBL/GenBank/DDBJ databases">
        <authorList>
            <person name="Magalhaes I.L.F."/>
            <person name="Oliveira U."/>
            <person name="Santos F.R."/>
            <person name="Vidigal T.H.D.A."/>
            <person name="Brescovit A.D."/>
            <person name="Santos A.J."/>
        </authorList>
    </citation>
    <scope>NUCLEOTIDE SEQUENCE</scope>
    <source>
        <tissue evidence="1">Shoot tissue taken approximately 20 cm above the soil surface</tissue>
    </source>
</reference>
<organism evidence="1">
    <name type="scientific">Arundo donax</name>
    <name type="common">Giant reed</name>
    <name type="synonym">Donax arundinaceus</name>
    <dbReference type="NCBI Taxonomy" id="35708"/>
    <lineage>
        <taxon>Eukaryota</taxon>
        <taxon>Viridiplantae</taxon>
        <taxon>Streptophyta</taxon>
        <taxon>Embryophyta</taxon>
        <taxon>Tracheophyta</taxon>
        <taxon>Spermatophyta</taxon>
        <taxon>Magnoliopsida</taxon>
        <taxon>Liliopsida</taxon>
        <taxon>Poales</taxon>
        <taxon>Poaceae</taxon>
        <taxon>PACMAD clade</taxon>
        <taxon>Arundinoideae</taxon>
        <taxon>Arundineae</taxon>
        <taxon>Arundo</taxon>
    </lineage>
</organism>